<dbReference type="EMBL" id="CP068108">
    <property type="protein sequence ID" value="QQT99505.1"/>
    <property type="molecule type" value="Genomic_DNA"/>
</dbReference>
<dbReference type="GeneID" id="93529015"/>
<accession>A0A9Q7E7H6</accession>
<evidence type="ECO:0000256" key="1">
    <source>
        <dbReference type="SAM" id="MobiDB-lite"/>
    </source>
</evidence>
<dbReference type="Proteomes" id="UP000596202">
    <property type="component" value="Chromosome"/>
</dbReference>
<evidence type="ECO:0000313" key="4">
    <source>
        <dbReference type="Proteomes" id="UP000596202"/>
    </source>
</evidence>
<dbReference type="OrthoDB" id="1421581at2"/>
<dbReference type="AlphaFoldDB" id="A0A9Q7E7H6"/>
<keyword evidence="2" id="KW-0732">Signal</keyword>
<dbReference type="RefSeq" id="WP_002987605.1">
    <property type="nucleotide sequence ID" value="NZ_CP068108.1"/>
</dbReference>
<feature type="signal peptide" evidence="2">
    <location>
        <begin position="1"/>
        <end position="21"/>
    </location>
</feature>
<gene>
    <name evidence="3" type="ORF">I6I88_15165</name>
</gene>
<feature type="chain" id="PRO_5040238931" evidence="2">
    <location>
        <begin position="22"/>
        <end position="377"/>
    </location>
</feature>
<name>A0A9Q7E7H6_MYROD</name>
<evidence type="ECO:0000313" key="3">
    <source>
        <dbReference type="EMBL" id="QQT99505.1"/>
    </source>
</evidence>
<dbReference type="PROSITE" id="PS51257">
    <property type="entry name" value="PROKAR_LIPOPROTEIN"/>
    <property type="match status" value="1"/>
</dbReference>
<proteinExistence type="predicted"/>
<feature type="region of interest" description="Disordered" evidence="1">
    <location>
        <begin position="20"/>
        <end position="39"/>
    </location>
</feature>
<sequence>MKKLFMFLAVAGLATFGASCSSDDSKNDDPKQKDLVLSGKTDVKEGDAVTFTVKVGDKAEAGTDLYVAGEKVSNPYTFTKKGEFKVQAKKNGFNDSNVLTVKVSDKDVVGPDPDPKKLVLSVAGVSEVEEGAEVNFIVKDGAGAVVGGVVIKKGTEVVSNPWIAAGEGTFKFVASKEGYENSNEVSVVVKQNTIPANFVKVNGVHTEITNLKRVYINAVKNAQGQFQPFMYTEEGRTYSVVTYELGTIDEEAGAYVTRSSTIFITNQVIGQPYVWPGNLGEDTFITSSAVADFEAGRFVAFDLQNDLIDLEIADSETDFLLNLHVENQVNGIKFDGTLGTNYYWREVNADGSPKAAATVAKVSAKFLQNSIFGGRKK</sequence>
<reference evidence="3 4" key="1">
    <citation type="submission" date="2021-01" db="EMBL/GenBank/DDBJ databases">
        <title>FDA dAtabase for Regulatory Grade micrObial Sequences (FDA-ARGOS): Supporting development and validation of Infectious Disease Dx tests.</title>
        <authorList>
            <person name="Sproer C."/>
            <person name="Gronow S."/>
            <person name="Severitt S."/>
            <person name="Schroder I."/>
            <person name="Tallon L."/>
            <person name="Sadzewicz L."/>
            <person name="Zhao X."/>
            <person name="Boylan J."/>
            <person name="Ott S."/>
            <person name="Bowen H."/>
            <person name="Vavikolanu K."/>
            <person name="Mehta A."/>
            <person name="Aluvathingal J."/>
            <person name="Nadendla S."/>
            <person name="Lowell S."/>
            <person name="Myers T."/>
            <person name="Yan Y."/>
            <person name="Sichtig H."/>
        </authorList>
    </citation>
    <scope>NUCLEOTIDE SEQUENCE [LARGE SCALE GENOMIC DNA]</scope>
    <source>
        <strain evidence="3 4">FDAARGOS_1131</strain>
    </source>
</reference>
<evidence type="ECO:0000256" key="2">
    <source>
        <dbReference type="SAM" id="SignalP"/>
    </source>
</evidence>
<protein>
    <submittedName>
        <fullName evidence="3">Uncharacterized protein</fullName>
    </submittedName>
</protein>
<feature type="compositionally biased region" description="Basic and acidic residues" evidence="1">
    <location>
        <begin position="23"/>
        <end position="34"/>
    </location>
</feature>
<organism evidence="3 4">
    <name type="scientific">Myroides odoratus</name>
    <name type="common">Flavobacterium odoratum</name>
    <dbReference type="NCBI Taxonomy" id="256"/>
    <lineage>
        <taxon>Bacteria</taxon>
        <taxon>Pseudomonadati</taxon>
        <taxon>Bacteroidota</taxon>
        <taxon>Flavobacteriia</taxon>
        <taxon>Flavobacteriales</taxon>
        <taxon>Flavobacteriaceae</taxon>
        <taxon>Myroides</taxon>
    </lineage>
</organism>